<evidence type="ECO:0000256" key="4">
    <source>
        <dbReference type="ARBA" id="ARBA00022797"/>
    </source>
</evidence>
<dbReference type="GO" id="GO:0005789">
    <property type="term" value="C:endoplasmic reticulum membrane"/>
    <property type="evidence" value="ECO:0007669"/>
    <property type="project" value="UniProtKB-SubCell"/>
</dbReference>
<evidence type="ECO:0000256" key="7">
    <source>
        <dbReference type="SAM" id="SignalP"/>
    </source>
</evidence>
<evidence type="ECO:0000313" key="10">
    <source>
        <dbReference type="Proteomes" id="UP000008549"/>
    </source>
</evidence>
<dbReference type="FunCoup" id="A8XUF0">
    <property type="interactions" value="295"/>
</dbReference>
<dbReference type="GO" id="GO:0004301">
    <property type="term" value="F:epoxide hydrolase activity"/>
    <property type="evidence" value="ECO:0000318"/>
    <property type="project" value="GO_Central"/>
</dbReference>
<dbReference type="PANTHER" id="PTHR21661">
    <property type="entry name" value="EPOXIDE HYDROLASE 1-RELATED"/>
    <property type="match status" value="1"/>
</dbReference>
<comment type="subcellular location">
    <subcellularLocation>
        <location evidence="6">Endoplasmic reticulum membrane</location>
    </subcellularLocation>
    <subcellularLocation>
        <location evidence="2">Microsome membrane</location>
        <topology evidence="2">Single-pass membrane protein</topology>
    </subcellularLocation>
</comment>
<evidence type="ECO:0000259" key="8">
    <source>
        <dbReference type="Pfam" id="PF06441"/>
    </source>
</evidence>
<evidence type="ECO:0000313" key="11">
    <source>
        <dbReference type="WormBase" id="CBG18950"/>
    </source>
</evidence>
<dbReference type="Proteomes" id="UP000008549">
    <property type="component" value="Unassembled WGS sequence"/>
</dbReference>
<evidence type="ECO:0000256" key="6">
    <source>
        <dbReference type="PIRNR" id="PIRNR001112"/>
    </source>
</evidence>
<dbReference type="CTD" id="8579262"/>
<evidence type="ECO:0000256" key="5">
    <source>
        <dbReference type="ARBA" id="ARBA00022801"/>
    </source>
</evidence>
<name>A8XUF0_CAEBR</name>
<dbReference type="GO" id="GO:0097176">
    <property type="term" value="P:epoxide metabolic process"/>
    <property type="evidence" value="ECO:0000318"/>
    <property type="project" value="GO_Central"/>
</dbReference>
<dbReference type="InterPro" id="IPR010497">
    <property type="entry name" value="Epoxide_hydro_N"/>
</dbReference>
<dbReference type="PRINTS" id="PR00412">
    <property type="entry name" value="EPOXHYDRLASE"/>
</dbReference>
<dbReference type="AlphaFoldDB" id="A8XUF0"/>
<keyword evidence="4 6" id="KW-0058">Aromatic hydrocarbons catabolism</keyword>
<reference evidence="9 10" key="2">
    <citation type="journal article" date="2011" name="PLoS Genet.">
        <title>Caenorhabditis briggsae recombinant inbred line genotypes reveal inter-strain incompatibility and the evolution of recombination.</title>
        <authorList>
            <person name="Ross J.A."/>
            <person name="Koboldt D.C."/>
            <person name="Staisch J.E."/>
            <person name="Chamberlin H.M."/>
            <person name="Gupta B.P."/>
            <person name="Miller R.D."/>
            <person name="Baird S.E."/>
            <person name="Haag E.S."/>
        </authorList>
    </citation>
    <scope>NUCLEOTIDE SEQUENCE [LARGE SCALE GENOMIC DNA]</scope>
    <source>
        <strain evidence="9 10">AF16</strain>
    </source>
</reference>
<dbReference type="OMA" id="TRIYYEF"/>
<proteinExistence type="inferred from homology"/>
<comment type="catalytic activity">
    <reaction evidence="6">
        <text>cis-stilbene oxide + H2O = (1R,2R)-hydrobenzoin</text>
        <dbReference type="Rhea" id="RHEA:23900"/>
        <dbReference type="ChEBI" id="CHEBI:15377"/>
        <dbReference type="ChEBI" id="CHEBI:50004"/>
        <dbReference type="ChEBI" id="CHEBI:50014"/>
        <dbReference type="EC" id="3.3.2.9"/>
    </reaction>
</comment>
<dbReference type="InParanoid" id="A8XUF0"/>
<dbReference type="InterPro" id="IPR016292">
    <property type="entry name" value="Epoxide_hydrolase"/>
</dbReference>
<dbReference type="STRING" id="6238.A8XUF0"/>
<evidence type="ECO:0000256" key="1">
    <source>
        <dbReference type="ARBA" id="ARBA00000221"/>
    </source>
</evidence>
<accession>A8XUF0</accession>
<protein>
    <recommendedName>
        <fullName evidence="6">Epoxide hydrolase</fullName>
        <ecNumber evidence="6">3.3.2.9</ecNumber>
    </recommendedName>
</protein>
<keyword evidence="6" id="KW-0256">Endoplasmic reticulum</keyword>
<comment type="similarity">
    <text evidence="3 6">Belongs to the peptidase S33 family.</text>
</comment>
<dbReference type="InterPro" id="IPR000639">
    <property type="entry name" value="Epox_hydrolase-like"/>
</dbReference>
<dbReference type="Pfam" id="PF06441">
    <property type="entry name" value="EHN"/>
    <property type="match status" value="1"/>
</dbReference>
<organism evidence="9 10">
    <name type="scientific">Caenorhabditis briggsae</name>
    <dbReference type="NCBI Taxonomy" id="6238"/>
    <lineage>
        <taxon>Eukaryota</taxon>
        <taxon>Metazoa</taxon>
        <taxon>Ecdysozoa</taxon>
        <taxon>Nematoda</taxon>
        <taxon>Chromadorea</taxon>
        <taxon>Rhabditida</taxon>
        <taxon>Rhabditina</taxon>
        <taxon>Rhabditomorpha</taxon>
        <taxon>Rhabditoidea</taxon>
        <taxon>Rhabditidae</taxon>
        <taxon>Peloderinae</taxon>
        <taxon>Caenorhabditis</taxon>
    </lineage>
</organism>
<dbReference type="WormBase" id="CBG18950">
    <property type="protein sequence ID" value="CBP39814"/>
    <property type="gene ID" value="WBGene00038246"/>
</dbReference>
<keyword evidence="10" id="KW-1185">Reference proteome</keyword>
<evidence type="ECO:0000256" key="2">
    <source>
        <dbReference type="ARBA" id="ARBA00004111"/>
    </source>
</evidence>
<dbReference type="eggNOG" id="KOG2565">
    <property type="taxonomic scope" value="Eukaryota"/>
</dbReference>
<dbReference type="InterPro" id="IPR029058">
    <property type="entry name" value="AB_hydrolase_fold"/>
</dbReference>
<dbReference type="RefSeq" id="XP_002637267.1">
    <property type="nucleotide sequence ID" value="XM_002637221.1"/>
</dbReference>
<dbReference type="KEGG" id="cbr:CBG_18950"/>
<sequence length="453" mass="51511">MGILKLILVPVAVGVFIATVWNLIPEKEVTLEENNFYGSGKVRPDNTEIKPFKVSVDEKVIDDLKHRLQNSRISHSVLEDSDDFYYGFNSKQLLKLRDYWLNKYDWRKQEAILNQFPQFTTEIEGLQVHFLRVQPPKTYKIVKPILVAHGWPGNVFEFYKFIPLLTDPKKHGINSDFAFEVIAPSIPGYGWSEQPKKTGFSQLACARVFRKLMLRLGYSKFYLQGGDWGAIITSLLTKVYPDNVIALHMNMIPAMPGASFMGTFYDFLGWLVPSTLSSKELQKNHNPFAKFGNLIVETGYMHIQATKPDTAGTSLNDSPIGLAAYIIEKFSTWTNLEYRALPDGGLNKKFTNDELLTIVMIYWTNGNIVSCKDSTENSSSIDDVKHLLSKRYVAVPTAHASGLNELYDRCPIEVSRYLYNITHYTEIDMGHFAAFEAPKPLATSVFKFVKDLE</sequence>
<dbReference type="PIRSF" id="PIRSF001112">
    <property type="entry name" value="Epoxide_hydrolase"/>
    <property type="match status" value="1"/>
</dbReference>
<gene>
    <name evidence="9 11" type="ORF">CBG18950</name>
    <name evidence="9" type="ORF">CBG_18950</name>
</gene>
<comment type="catalytic activity">
    <reaction evidence="1 6">
        <text>1-(4-methoxyphenyl)-N-methyl-N-[(3-methyloxetan-3-yl)methyl]methanamine + H2O = 2-{[(4-methoxybenzyl)(methyl)amino]methyl}-2-methylpropane-1,3-diol</text>
        <dbReference type="Rhea" id="RHEA:55764"/>
        <dbReference type="ChEBI" id="CHEBI:15377"/>
        <dbReference type="ChEBI" id="CHEBI:139161"/>
        <dbReference type="ChEBI" id="CHEBI:139164"/>
        <dbReference type="EC" id="3.3.2.9"/>
    </reaction>
</comment>
<dbReference type="GeneID" id="8579262"/>
<dbReference type="EMBL" id="HE601047">
    <property type="protein sequence ID" value="CAP36275.1"/>
    <property type="molecule type" value="Genomic_DNA"/>
</dbReference>
<dbReference type="Gene3D" id="3.40.50.1820">
    <property type="entry name" value="alpha/beta hydrolase"/>
    <property type="match status" value="1"/>
</dbReference>
<dbReference type="ESTHER" id="caebr-A8XUF0">
    <property type="family name" value="Epoxide_hydrolase"/>
</dbReference>
<reference evidence="9 10" key="1">
    <citation type="journal article" date="2003" name="PLoS Biol.">
        <title>The genome sequence of Caenorhabditis briggsae: a platform for comparative genomics.</title>
        <authorList>
            <person name="Stein L.D."/>
            <person name="Bao Z."/>
            <person name="Blasiar D."/>
            <person name="Blumenthal T."/>
            <person name="Brent M.R."/>
            <person name="Chen N."/>
            <person name="Chinwalla A."/>
            <person name="Clarke L."/>
            <person name="Clee C."/>
            <person name="Coghlan A."/>
            <person name="Coulson A."/>
            <person name="D'Eustachio P."/>
            <person name="Fitch D.H."/>
            <person name="Fulton L.A."/>
            <person name="Fulton R.E."/>
            <person name="Griffiths-Jones S."/>
            <person name="Harris T.W."/>
            <person name="Hillier L.W."/>
            <person name="Kamath R."/>
            <person name="Kuwabara P.E."/>
            <person name="Mardis E.R."/>
            <person name="Marra M.A."/>
            <person name="Miner T.L."/>
            <person name="Minx P."/>
            <person name="Mullikin J.C."/>
            <person name="Plumb R.W."/>
            <person name="Rogers J."/>
            <person name="Schein J.E."/>
            <person name="Sohrmann M."/>
            <person name="Spieth J."/>
            <person name="Stajich J.E."/>
            <person name="Wei C."/>
            <person name="Willey D."/>
            <person name="Wilson R.K."/>
            <person name="Durbin R."/>
            <person name="Waterston R.H."/>
        </authorList>
    </citation>
    <scope>NUCLEOTIDE SEQUENCE [LARGE SCALE GENOMIC DNA]</scope>
    <source>
        <strain evidence="9 10">AF16</strain>
    </source>
</reference>
<feature type="signal peptide" evidence="7">
    <location>
        <begin position="1"/>
        <end position="22"/>
    </location>
</feature>
<dbReference type="GO" id="GO:0033961">
    <property type="term" value="F:cis-stilbene-oxide hydrolase activity"/>
    <property type="evidence" value="ECO:0007669"/>
    <property type="project" value="UniProtKB-UniRule"/>
</dbReference>
<dbReference type="HOGENOM" id="CLU_019414_3_0_1"/>
<evidence type="ECO:0000313" key="9">
    <source>
        <dbReference type="EMBL" id="CAP36275.1"/>
    </source>
</evidence>
<keyword evidence="7" id="KW-0732">Signal</keyword>
<keyword evidence="5 6" id="KW-0378">Hydrolase</keyword>
<feature type="domain" description="Epoxide hydrolase N-terminal" evidence="8">
    <location>
        <begin position="49"/>
        <end position="158"/>
    </location>
</feature>
<feature type="chain" id="PRO_5002732902" description="Epoxide hydrolase" evidence="7">
    <location>
        <begin position="23"/>
        <end position="453"/>
    </location>
</feature>
<dbReference type="PANTHER" id="PTHR21661:SF35">
    <property type="entry name" value="EPOXIDE HYDROLASE"/>
    <property type="match status" value="1"/>
</dbReference>
<dbReference type="SUPFAM" id="SSF53474">
    <property type="entry name" value="alpha/beta-Hydrolases"/>
    <property type="match status" value="1"/>
</dbReference>
<keyword evidence="6" id="KW-0472">Membrane</keyword>
<evidence type="ECO:0000256" key="3">
    <source>
        <dbReference type="ARBA" id="ARBA00010088"/>
    </source>
</evidence>
<dbReference type="EC" id="3.3.2.9" evidence="6"/>